<accession>A0A8X6Q6L7</accession>
<name>A0A8X6Q6L7_NEPPI</name>
<keyword evidence="7" id="KW-0915">Sodium</keyword>
<evidence type="ECO:0000256" key="11">
    <source>
        <dbReference type="ARBA" id="ARBA00023303"/>
    </source>
</evidence>
<keyword evidence="6 13" id="KW-1133">Transmembrane helix</keyword>
<evidence type="ECO:0000256" key="4">
    <source>
        <dbReference type="ARBA" id="ARBA00022461"/>
    </source>
</evidence>
<dbReference type="GO" id="GO:0015280">
    <property type="term" value="F:ligand-gated sodium channel activity"/>
    <property type="evidence" value="ECO:0007669"/>
    <property type="project" value="TreeGrafter"/>
</dbReference>
<evidence type="ECO:0000313" key="14">
    <source>
        <dbReference type="EMBL" id="GFU03347.1"/>
    </source>
</evidence>
<keyword evidence="4 12" id="KW-0894">Sodium channel</keyword>
<dbReference type="InterPro" id="IPR001873">
    <property type="entry name" value="ENaC"/>
</dbReference>
<feature type="transmembrane region" description="Helical" evidence="13">
    <location>
        <begin position="468"/>
        <end position="490"/>
    </location>
</feature>
<evidence type="ECO:0000256" key="12">
    <source>
        <dbReference type="RuleBase" id="RU000679"/>
    </source>
</evidence>
<dbReference type="PRINTS" id="PR01078">
    <property type="entry name" value="AMINACHANNEL"/>
</dbReference>
<gene>
    <name evidence="14" type="primary">asic-1</name>
    <name evidence="14" type="ORF">NPIL_618231</name>
</gene>
<evidence type="ECO:0000256" key="7">
    <source>
        <dbReference type="ARBA" id="ARBA00023053"/>
    </source>
</evidence>
<evidence type="ECO:0000313" key="15">
    <source>
        <dbReference type="Proteomes" id="UP000887013"/>
    </source>
</evidence>
<evidence type="ECO:0000256" key="1">
    <source>
        <dbReference type="ARBA" id="ARBA00004141"/>
    </source>
</evidence>
<organism evidence="14 15">
    <name type="scientific">Nephila pilipes</name>
    <name type="common">Giant wood spider</name>
    <name type="synonym">Nephila maculata</name>
    <dbReference type="NCBI Taxonomy" id="299642"/>
    <lineage>
        <taxon>Eukaryota</taxon>
        <taxon>Metazoa</taxon>
        <taxon>Ecdysozoa</taxon>
        <taxon>Arthropoda</taxon>
        <taxon>Chelicerata</taxon>
        <taxon>Arachnida</taxon>
        <taxon>Araneae</taxon>
        <taxon>Araneomorphae</taxon>
        <taxon>Entelegynae</taxon>
        <taxon>Araneoidea</taxon>
        <taxon>Nephilidae</taxon>
        <taxon>Nephila</taxon>
    </lineage>
</organism>
<dbReference type="Gene3D" id="2.60.470.10">
    <property type="entry name" value="Acid-sensing ion channels like domains"/>
    <property type="match status" value="1"/>
</dbReference>
<evidence type="ECO:0000256" key="6">
    <source>
        <dbReference type="ARBA" id="ARBA00022989"/>
    </source>
</evidence>
<comment type="similarity">
    <text evidence="2 12">Belongs to the amiloride-sensitive sodium channel (TC 1.A.6) family.</text>
</comment>
<evidence type="ECO:0000256" key="13">
    <source>
        <dbReference type="SAM" id="Phobius"/>
    </source>
</evidence>
<evidence type="ECO:0000256" key="2">
    <source>
        <dbReference type="ARBA" id="ARBA00007193"/>
    </source>
</evidence>
<keyword evidence="5 12" id="KW-0812">Transmembrane</keyword>
<reference evidence="14" key="1">
    <citation type="submission" date="2020-08" db="EMBL/GenBank/DDBJ databases">
        <title>Multicomponent nature underlies the extraordinary mechanical properties of spider dragline silk.</title>
        <authorList>
            <person name="Kono N."/>
            <person name="Nakamura H."/>
            <person name="Mori M."/>
            <person name="Yoshida Y."/>
            <person name="Ohtoshi R."/>
            <person name="Malay A.D."/>
            <person name="Moran D.A.P."/>
            <person name="Tomita M."/>
            <person name="Numata K."/>
            <person name="Arakawa K."/>
        </authorList>
    </citation>
    <scope>NUCLEOTIDE SEQUENCE</scope>
</reference>
<keyword evidence="15" id="KW-1185">Reference proteome</keyword>
<evidence type="ECO:0000256" key="8">
    <source>
        <dbReference type="ARBA" id="ARBA00023065"/>
    </source>
</evidence>
<dbReference type="PANTHER" id="PTHR11690">
    <property type="entry name" value="AMILORIDE-SENSITIVE SODIUM CHANNEL-RELATED"/>
    <property type="match status" value="1"/>
</dbReference>
<keyword evidence="8 12" id="KW-0406">Ion transport</keyword>
<evidence type="ECO:0000256" key="3">
    <source>
        <dbReference type="ARBA" id="ARBA00022448"/>
    </source>
</evidence>
<sequence length="505" mass="58827">MHFKTKVRAVINDKNFSCRKEKRDEKNQLYFISKQLLQQSSIYAVSQLGRCQNPYRKLIWLFILTCGLIASIYQAYRFLRCFLQYPVVVNVQVEQKWHLDFPAITICNLNRMKKTYENCLNLNISLENCLHPFLLESGRGKSRVHHLAISERRTLHACTSELSGKLDKEKNIMIQFLMNYLVLDKDRRKAIGYQGKEFIQKCSFNGLSCSAEDFEEFQNLHYGNCFTFNKNNLSAKTLKISHIGDRTGLELTLDMKHREYMEVSNIVGARVVIHNPKEDPNPEERGLDISPGFETSVALMQSLDTRLPSPYRDHCMEYKNLHTWPYHENQNSCIRNCIQDINFDTCGCIDPTWPSKTSQKPCNLTDSTEMCCLDNALNLLLLKTSACNCPPPCSSTYYREKISVSKWPSKAAFFKGKEATDDDVNEFKSERQSKAKLKIFYLSLLQKIYEQKPMFHKPEIFSHLGGELGLWLGMSLMVIFELFETAWHLIKHFVKWIMKFNNQKK</sequence>
<dbReference type="EMBL" id="BMAW01123460">
    <property type="protein sequence ID" value="GFU03347.1"/>
    <property type="molecule type" value="Genomic_DNA"/>
</dbReference>
<dbReference type="Pfam" id="PF00858">
    <property type="entry name" value="ASC"/>
    <property type="match status" value="1"/>
</dbReference>
<dbReference type="Gene3D" id="1.10.287.770">
    <property type="entry name" value="YojJ-like"/>
    <property type="match status" value="1"/>
</dbReference>
<proteinExistence type="inferred from homology"/>
<dbReference type="OrthoDB" id="10051479at2759"/>
<keyword evidence="3 12" id="KW-0813">Transport</keyword>
<evidence type="ECO:0000256" key="9">
    <source>
        <dbReference type="ARBA" id="ARBA00023136"/>
    </source>
</evidence>
<dbReference type="PANTHER" id="PTHR11690:SF248">
    <property type="entry name" value="PICKPOCKET 17, ISOFORM A"/>
    <property type="match status" value="1"/>
</dbReference>
<feature type="transmembrane region" description="Helical" evidence="13">
    <location>
        <begin position="58"/>
        <end position="76"/>
    </location>
</feature>
<dbReference type="AlphaFoldDB" id="A0A8X6Q6L7"/>
<protein>
    <submittedName>
        <fullName evidence="14">Uncharacterized protein</fullName>
    </submittedName>
</protein>
<dbReference type="Proteomes" id="UP000887013">
    <property type="component" value="Unassembled WGS sequence"/>
</dbReference>
<comment type="caution">
    <text evidence="14">The sequence shown here is derived from an EMBL/GenBank/DDBJ whole genome shotgun (WGS) entry which is preliminary data.</text>
</comment>
<comment type="subcellular location">
    <subcellularLocation>
        <location evidence="1">Membrane</location>
        <topology evidence="1">Multi-pass membrane protein</topology>
    </subcellularLocation>
</comment>
<keyword evidence="10 12" id="KW-0739">Sodium transport</keyword>
<evidence type="ECO:0000256" key="10">
    <source>
        <dbReference type="ARBA" id="ARBA00023201"/>
    </source>
</evidence>
<keyword evidence="9 13" id="KW-0472">Membrane</keyword>
<dbReference type="GO" id="GO:0005886">
    <property type="term" value="C:plasma membrane"/>
    <property type="evidence" value="ECO:0007669"/>
    <property type="project" value="TreeGrafter"/>
</dbReference>
<keyword evidence="11 12" id="KW-0407">Ion channel</keyword>
<evidence type="ECO:0000256" key="5">
    <source>
        <dbReference type="ARBA" id="ARBA00022692"/>
    </source>
</evidence>